<reference evidence="3 4" key="1">
    <citation type="submission" date="2018-10" db="EMBL/GenBank/DDBJ databases">
        <title>Falsibacillus sp. genome draft.</title>
        <authorList>
            <person name="Shi S."/>
        </authorList>
    </citation>
    <scope>NUCLEOTIDE SEQUENCE [LARGE SCALE GENOMIC DNA]</scope>
    <source>
        <strain evidence="3 4">GY 10110</strain>
    </source>
</reference>
<keyword evidence="2" id="KW-0732">Signal</keyword>
<dbReference type="PANTHER" id="PTHR35788:SF1">
    <property type="entry name" value="EXPORTED PROTEIN"/>
    <property type="match status" value="1"/>
</dbReference>
<dbReference type="Pfam" id="PF04294">
    <property type="entry name" value="VanW"/>
    <property type="match status" value="1"/>
</dbReference>
<feature type="signal peptide" evidence="2">
    <location>
        <begin position="1"/>
        <end position="17"/>
    </location>
</feature>
<comment type="caution">
    <text evidence="3">The sequence shown here is derived from an EMBL/GenBank/DDBJ whole genome shotgun (WGS) entry which is preliminary data.</text>
</comment>
<evidence type="ECO:0000256" key="2">
    <source>
        <dbReference type="SAM" id="SignalP"/>
    </source>
</evidence>
<organism evidence="3 4">
    <name type="scientific">Falsibacillus albus</name>
    <dbReference type="NCBI Taxonomy" id="2478915"/>
    <lineage>
        <taxon>Bacteria</taxon>
        <taxon>Bacillati</taxon>
        <taxon>Bacillota</taxon>
        <taxon>Bacilli</taxon>
        <taxon>Bacillales</taxon>
        <taxon>Bacillaceae</taxon>
        <taxon>Falsibacillus</taxon>
    </lineage>
</organism>
<evidence type="ECO:0000313" key="3">
    <source>
        <dbReference type="EMBL" id="RLQ93775.1"/>
    </source>
</evidence>
<dbReference type="OrthoDB" id="9813301at2"/>
<dbReference type="AlphaFoldDB" id="A0A3L7JU08"/>
<feature type="coiled-coil region" evidence="1">
    <location>
        <begin position="19"/>
        <end position="65"/>
    </location>
</feature>
<evidence type="ECO:0008006" key="5">
    <source>
        <dbReference type="Google" id="ProtNLM"/>
    </source>
</evidence>
<dbReference type="InterPro" id="IPR007391">
    <property type="entry name" value="Vancomycin_resist_VanW"/>
</dbReference>
<dbReference type="RefSeq" id="WP_121681657.1">
    <property type="nucleotide sequence ID" value="NZ_RCVZ01000012.1"/>
</dbReference>
<dbReference type="PROSITE" id="PS51257">
    <property type="entry name" value="PROKAR_LIPOPROTEIN"/>
    <property type="match status" value="1"/>
</dbReference>
<evidence type="ECO:0000256" key="1">
    <source>
        <dbReference type="SAM" id="Coils"/>
    </source>
</evidence>
<feature type="chain" id="PRO_5038743013" description="VanW family protein" evidence="2">
    <location>
        <begin position="18"/>
        <end position="333"/>
    </location>
</feature>
<dbReference type="EMBL" id="RCVZ01000012">
    <property type="protein sequence ID" value="RLQ93775.1"/>
    <property type="molecule type" value="Genomic_DNA"/>
</dbReference>
<dbReference type="CDD" id="cd14686">
    <property type="entry name" value="bZIP"/>
    <property type="match status" value="1"/>
</dbReference>
<proteinExistence type="predicted"/>
<evidence type="ECO:0000313" key="4">
    <source>
        <dbReference type="Proteomes" id="UP000276770"/>
    </source>
</evidence>
<sequence length="333" mass="36077">MKWIAAIVLTCSLIGMAGCSGKTAKEKELQKQVAELQKQIDELKKEKAEAAKQKEKQEAEKKQGLVEVIDPETKTVVATLNPKEMGYFADKEKYKADIEKWAKEAARGAEGKAGFDQRMIPDRIGDGGQVIKGKPRKILEESELAEKIIGASEKGGTVELPLYVTESGYKPEEVSHLGEVVIASYTTQFDASVLGRTKNIELSAKAINNVIVGTQDIFSFNTTVGPSDKAHGYQPAAEAVNGKLVEGIGGGICQTSSTLYNAVDKLGVAYVEKHHHSVHVGYVPTGRDATVSFGGLDFRFQNTTKIPFLLKAYVNNGALTVEVRTSQANAEQM</sequence>
<name>A0A3L7JU08_9BACI</name>
<dbReference type="Proteomes" id="UP000276770">
    <property type="component" value="Unassembled WGS sequence"/>
</dbReference>
<accession>A0A3L7JU08</accession>
<gene>
    <name evidence="3" type="ORF">D9X91_16000</name>
</gene>
<protein>
    <recommendedName>
        <fullName evidence="5">VanW family protein</fullName>
    </recommendedName>
</protein>
<keyword evidence="1" id="KW-0175">Coiled coil</keyword>
<keyword evidence="4" id="KW-1185">Reference proteome</keyword>
<dbReference type="PANTHER" id="PTHR35788">
    <property type="entry name" value="EXPORTED PROTEIN-RELATED"/>
    <property type="match status" value="1"/>
</dbReference>
<dbReference type="InterPro" id="IPR052913">
    <property type="entry name" value="Glycopeptide_resist_protein"/>
</dbReference>